<proteinExistence type="predicted"/>
<dbReference type="PANTHER" id="PTHR11439:SF487">
    <property type="entry name" value="RNA-DIRECTED DNA POLYMERASE"/>
    <property type="match status" value="1"/>
</dbReference>
<dbReference type="Proteomes" id="UP001295423">
    <property type="component" value="Unassembled WGS sequence"/>
</dbReference>
<dbReference type="EMBL" id="CAKOGP040002018">
    <property type="protein sequence ID" value="CAJ1959762.1"/>
    <property type="molecule type" value="Genomic_DNA"/>
</dbReference>
<gene>
    <name evidence="2" type="ORF">CYCCA115_LOCUS18181</name>
</gene>
<dbReference type="CDD" id="cd09272">
    <property type="entry name" value="RNase_HI_RT_Ty1"/>
    <property type="match status" value="1"/>
</dbReference>
<organism evidence="2 3">
    <name type="scientific">Cylindrotheca closterium</name>
    <dbReference type="NCBI Taxonomy" id="2856"/>
    <lineage>
        <taxon>Eukaryota</taxon>
        <taxon>Sar</taxon>
        <taxon>Stramenopiles</taxon>
        <taxon>Ochrophyta</taxon>
        <taxon>Bacillariophyta</taxon>
        <taxon>Bacillariophyceae</taxon>
        <taxon>Bacillariophycidae</taxon>
        <taxon>Bacillariales</taxon>
        <taxon>Bacillariaceae</taxon>
        <taxon>Cylindrotheca</taxon>
    </lineage>
</organism>
<sequence length="792" mass="89839">MGSYDENPALNTIMYEVEFNDGAIKEYGATTIAENILTQVDDDGFSSPMLKAIVDWRKDPKTAVRKKDQYVQSHSGRRQRKTTKGWELKILWSDDSHSWIDLKYMKESNPVDVAEFAVAKKIDDEPAFKWWVPYTIRKRDVITEHPMVGLQLQLQLQLQFFLPLIFLVECITIPIADAFVTLQHQHGNKKNRISHHQSLSWKNKCWRRSSLVQESQSSTSISSLASSSASASSASASSPITSSFEQILFDHLGRNEQERPDTTLQLEMTQLGVAIELQDNGIQAPPGWSEVSGHLVWDVKIDFTRKARWVLDGHKTPDPTCSQYAGVVSRESVRIAFTYAALNDLEVCVADIRNAYLQAPSSQKDYIVCGPEFGLENVGKVALIHCAIYGGKTAGRDFRNHLRACMRHLGFESCPADPYVWMRPAIKADGQEYWEYILLYTDDCLCVSEHPERTLRNQVGIYFLLKDKSIGPPKIYLGGNVRQVTLDHGAKAWAFGSSSYVQQAVKNVEKYLNDCHTAGDKRFKIPASARTPMRTSYRAELDTSPELEPKDSSYYMSLIGVLRSIVELGRVLNIFGYLKKHHNAELVFDPNYPEIDKAAFARKDWSTSEFGHLEGKEMLPPKAPKPRGRGFITRAKVDADHAANIVTRRSRSGFCVYINCAPVYWFSKKQTSVETSSFGSEFCAMKLCCEYLRGLRYKLRMMGIPVEGPVFIYGDNQSVLANTTIPESQLKKKSQSIAYHFIREGVARVEWRTAYVNTHDNESDLFIKLLPSGPKREGFVRRFLHHIFRSKG</sequence>
<dbReference type="InterPro" id="IPR013103">
    <property type="entry name" value="RVT_2"/>
</dbReference>
<dbReference type="PANTHER" id="PTHR11439">
    <property type="entry name" value="GAG-POL-RELATED RETROTRANSPOSON"/>
    <property type="match status" value="1"/>
</dbReference>
<evidence type="ECO:0000259" key="1">
    <source>
        <dbReference type="Pfam" id="PF07727"/>
    </source>
</evidence>
<comment type="caution">
    <text evidence="2">The sequence shown here is derived from an EMBL/GenBank/DDBJ whole genome shotgun (WGS) entry which is preliminary data.</text>
</comment>
<dbReference type="AlphaFoldDB" id="A0AAD2G1N2"/>
<reference evidence="2" key="1">
    <citation type="submission" date="2023-08" db="EMBL/GenBank/DDBJ databases">
        <authorList>
            <person name="Audoor S."/>
            <person name="Bilcke G."/>
        </authorList>
    </citation>
    <scope>NUCLEOTIDE SEQUENCE</scope>
</reference>
<accession>A0AAD2G1N2</accession>
<evidence type="ECO:0000313" key="2">
    <source>
        <dbReference type="EMBL" id="CAJ1959762.1"/>
    </source>
</evidence>
<dbReference type="Pfam" id="PF07727">
    <property type="entry name" value="RVT_2"/>
    <property type="match status" value="1"/>
</dbReference>
<feature type="domain" description="Reverse transcriptase Ty1/copia-type" evidence="1">
    <location>
        <begin position="300"/>
        <end position="487"/>
    </location>
</feature>
<name>A0AAD2G1N2_9STRA</name>
<keyword evidence="3" id="KW-1185">Reference proteome</keyword>
<evidence type="ECO:0000313" key="3">
    <source>
        <dbReference type="Proteomes" id="UP001295423"/>
    </source>
</evidence>
<protein>
    <recommendedName>
        <fullName evidence="1">Reverse transcriptase Ty1/copia-type domain-containing protein</fullName>
    </recommendedName>
</protein>